<evidence type="ECO:0000256" key="4">
    <source>
        <dbReference type="ARBA" id="ARBA00022475"/>
    </source>
</evidence>
<feature type="transmembrane region" description="Helical" evidence="12">
    <location>
        <begin position="416"/>
        <end position="435"/>
    </location>
</feature>
<evidence type="ECO:0000256" key="8">
    <source>
        <dbReference type="ARBA" id="ARBA00023065"/>
    </source>
</evidence>
<dbReference type="PROSITE" id="PS50283">
    <property type="entry name" value="NA_SOLUT_SYMP_3"/>
    <property type="match status" value="1"/>
</dbReference>
<evidence type="ECO:0000256" key="3">
    <source>
        <dbReference type="ARBA" id="ARBA00022448"/>
    </source>
</evidence>
<comment type="subcellular location">
    <subcellularLocation>
        <location evidence="1">Cell membrane</location>
        <topology evidence="1">Multi-pass membrane protein</topology>
    </subcellularLocation>
</comment>
<feature type="transmembrane region" description="Helical" evidence="12">
    <location>
        <begin position="159"/>
        <end position="178"/>
    </location>
</feature>
<dbReference type="PANTHER" id="PTHR42985:SF2">
    <property type="entry name" value="SODIUM-DEPENDENT MULTIVITAMIN TRANSPORTER"/>
    <property type="match status" value="1"/>
</dbReference>
<evidence type="ECO:0000256" key="10">
    <source>
        <dbReference type="ARBA" id="ARBA00023201"/>
    </source>
</evidence>
<dbReference type="InterPro" id="IPR001734">
    <property type="entry name" value="Na/solute_symporter"/>
</dbReference>
<dbReference type="Gene3D" id="1.20.1730.10">
    <property type="entry name" value="Sodium/glucose cotransporter"/>
    <property type="match status" value="1"/>
</dbReference>
<name>A0AAW2I5Y2_9NEOP</name>
<dbReference type="GO" id="GO:0015293">
    <property type="term" value="F:symporter activity"/>
    <property type="evidence" value="ECO:0007669"/>
    <property type="project" value="TreeGrafter"/>
</dbReference>
<dbReference type="InterPro" id="IPR051163">
    <property type="entry name" value="Sodium:Solute_Symporter_SSF"/>
</dbReference>
<keyword evidence="3" id="KW-0813">Transport</keyword>
<feature type="transmembrane region" description="Helical" evidence="12">
    <location>
        <begin position="41"/>
        <end position="60"/>
    </location>
</feature>
<organism evidence="13">
    <name type="scientific">Menopon gallinae</name>
    <name type="common">poultry shaft louse</name>
    <dbReference type="NCBI Taxonomy" id="328185"/>
    <lineage>
        <taxon>Eukaryota</taxon>
        <taxon>Metazoa</taxon>
        <taxon>Ecdysozoa</taxon>
        <taxon>Arthropoda</taxon>
        <taxon>Hexapoda</taxon>
        <taxon>Insecta</taxon>
        <taxon>Pterygota</taxon>
        <taxon>Neoptera</taxon>
        <taxon>Paraneoptera</taxon>
        <taxon>Psocodea</taxon>
        <taxon>Troctomorpha</taxon>
        <taxon>Phthiraptera</taxon>
        <taxon>Amblycera</taxon>
        <taxon>Menoponidae</taxon>
        <taxon>Menopon</taxon>
    </lineage>
</organism>
<dbReference type="CDD" id="cd11492">
    <property type="entry name" value="SLC5sbd_NIS-SMVT"/>
    <property type="match status" value="1"/>
</dbReference>
<keyword evidence="10" id="KW-0739">Sodium transport</keyword>
<keyword evidence="5 12" id="KW-0812">Transmembrane</keyword>
<comment type="caution">
    <text evidence="13">The sequence shown here is derived from an EMBL/GenBank/DDBJ whole genome shotgun (WGS) entry which is preliminary data.</text>
</comment>
<feature type="transmembrane region" description="Helical" evidence="12">
    <location>
        <begin position="185"/>
        <end position="208"/>
    </location>
</feature>
<dbReference type="InterPro" id="IPR038377">
    <property type="entry name" value="Na/Glc_symporter_sf"/>
</dbReference>
<feature type="transmembrane region" description="Helical" evidence="12">
    <location>
        <begin position="536"/>
        <end position="557"/>
    </location>
</feature>
<evidence type="ECO:0008006" key="14">
    <source>
        <dbReference type="Google" id="ProtNLM"/>
    </source>
</evidence>
<comment type="similarity">
    <text evidence="2 11">Belongs to the sodium:solute symporter (SSF) (TC 2.A.21) family.</text>
</comment>
<evidence type="ECO:0000256" key="7">
    <source>
        <dbReference type="ARBA" id="ARBA00023053"/>
    </source>
</evidence>
<dbReference type="GO" id="GO:0005886">
    <property type="term" value="C:plasma membrane"/>
    <property type="evidence" value="ECO:0007669"/>
    <property type="project" value="UniProtKB-SubCell"/>
</dbReference>
<feature type="transmembrane region" description="Helical" evidence="12">
    <location>
        <begin position="87"/>
        <end position="108"/>
    </location>
</feature>
<dbReference type="NCBIfam" id="TIGR00813">
    <property type="entry name" value="sss"/>
    <property type="match status" value="1"/>
</dbReference>
<dbReference type="GO" id="GO:0006814">
    <property type="term" value="P:sodium ion transport"/>
    <property type="evidence" value="ECO:0007669"/>
    <property type="project" value="UniProtKB-KW"/>
</dbReference>
<feature type="transmembrane region" description="Helical" evidence="12">
    <location>
        <begin position="385"/>
        <end position="410"/>
    </location>
</feature>
<sequence length="658" mass="72860">MVRNTESLVYDYIVFLVFIGVSLFVPFYTRLVEPKENTKANYVFAVASKVSMAAMLLSFARGTLGVRSFLGYPSELYYYGTGMYETLYGAILAYPIVSYFFVPVYYSLGITSVYQYLDLRFKSQTVRCIASGTYLIRNVLTLGVTIFTPCVALKTVVGFPYWASIIGITVISIVCAVVGGLKAAILADVIQGLIMIACSLAIIIQGIIDTDGVDYIVRTNYEHGRLKFFNFDMDPTIRVATVSALFGQLFMSLSIFGCQQNFVQRICSMKSMKIVRRTLWTNIPVIAVLFTLSWVAGMVIFADYVDCDPLKLGYISKIDEIVPFYVEDKFMHIPGLLGLFMASLFNGALSLSVSNLNSMATVMWEDFLSKIPCFRKFTDKQQLCVIKLMGVVLGTITMGVAFGVALLSGVIDSSQLMTSATSGPLLGVFVLAMFFPGCNWKGAASGMIVSHILTLWVTFGSRTIDRNPNPLLPLSTAGCNNESFNEHIFPMYETIPNALHGGVEWVNKSEHSFYTHDSGSSSESRDLLTNLYSITYMYYSLIGCGICVVIGIVVSLMTGTGEGDVYDEKLIHPLALKVSKLLPGKPRKYLKDTIFTKNSMITKLPEIRVTKPEKIRPKPDEFVSGYANGVSITGKYQKNMTLAPMEPLETISGRIQER</sequence>
<evidence type="ECO:0000313" key="13">
    <source>
        <dbReference type="EMBL" id="KAL0277604.1"/>
    </source>
</evidence>
<accession>A0AAW2I5Y2</accession>
<evidence type="ECO:0000256" key="1">
    <source>
        <dbReference type="ARBA" id="ARBA00004651"/>
    </source>
</evidence>
<keyword evidence="9 12" id="KW-0472">Membrane</keyword>
<dbReference type="EMBL" id="JARGDH010000002">
    <property type="protein sequence ID" value="KAL0277604.1"/>
    <property type="molecule type" value="Genomic_DNA"/>
</dbReference>
<keyword evidence="6 12" id="KW-1133">Transmembrane helix</keyword>
<evidence type="ECO:0000256" key="9">
    <source>
        <dbReference type="ARBA" id="ARBA00023136"/>
    </source>
</evidence>
<dbReference type="AlphaFoldDB" id="A0AAW2I5Y2"/>
<evidence type="ECO:0000256" key="6">
    <source>
        <dbReference type="ARBA" id="ARBA00022989"/>
    </source>
</evidence>
<feature type="transmembrane region" description="Helical" evidence="12">
    <location>
        <begin position="237"/>
        <end position="258"/>
    </location>
</feature>
<feature type="transmembrane region" description="Helical" evidence="12">
    <location>
        <begin position="333"/>
        <end position="353"/>
    </location>
</feature>
<feature type="transmembrane region" description="Helical" evidence="12">
    <location>
        <begin position="442"/>
        <end position="459"/>
    </location>
</feature>
<reference evidence="13" key="1">
    <citation type="journal article" date="2024" name="Gigascience">
        <title>Chromosome-level genome of the poultry shaft louse Menopon gallinae provides insight into the host-switching and adaptive evolution of parasitic lice.</title>
        <authorList>
            <person name="Xu Y."/>
            <person name="Ma L."/>
            <person name="Liu S."/>
            <person name="Liang Y."/>
            <person name="Liu Q."/>
            <person name="He Z."/>
            <person name="Tian L."/>
            <person name="Duan Y."/>
            <person name="Cai W."/>
            <person name="Li H."/>
            <person name="Song F."/>
        </authorList>
    </citation>
    <scope>NUCLEOTIDE SEQUENCE</scope>
    <source>
        <strain evidence="13">Cailab_2023a</strain>
    </source>
</reference>
<keyword evidence="8" id="KW-0406">Ion transport</keyword>
<evidence type="ECO:0000256" key="2">
    <source>
        <dbReference type="ARBA" id="ARBA00006434"/>
    </source>
</evidence>
<evidence type="ECO:0000256" key="11">
    <source>
        <dbReference type="RuleBase" id="RU362091"/>
    </source>
</evidence>
<evidence type="ECO:0000256" key="12">
    <source>
        <dbReference type="SAM" id="Phobius"/>
    </source>
</evidence>
<feature type="transmembrane region" description="Helical" evidence="12">
    <location>
        <begin position="12"/>
        <end position="29"/>
    </location>
</feature>
<evidence type="ECO:0000256" key="5">
    <source>
        <dbReference type="ARBA" id="ARBA00022692"/>
    </source>
</evidence>
<gene>
    <name evidence="13" type="ORF">PYX00_004837</name>
</gene>
<feature type="transmembrane region" description="Helical" evidence="12">
    <location>
        <begin position="128"/>
        <end position="147"/>
    </location>
</feature>
<keyword evidence="7" id="KW-0915">Sodium</keyword>
<dbReference type="PANTHER" id="PTHR42985">
    <property type="entry name" value="SODIUM-COUPLED MONOCARBOXYLATE TRANSPORTER"/>
    <property type="match status" value="1"/>
</dbReference>
<protein>
    <recommendedName>
        <fullName evidence="14">Sodium-coupled monocarboxylate transporter 1</fullName>
    </recommendedName>
</protein>
<keyword evidence="4" id="KW-1003">Cell membrane</keyword>
<proteinExistence type="inferred from homology"/>
<dbReference type="Pfam" id="PF00474">
    <property type="entry name" value="SSF"/>
    <property type="match status" value="1"/>
</dbReference>
<feature type="transmembrane region" description="Helical" evidence="12">
    <location>
        <begin position="279"/>
        <end position="302"/>
    </location>
</feature>